<evidence type="ECO:0000313" key="1">
    <source>
        <dbReference type="EMBL" id="NBH61547.1"/>
    </source>
</evidence>
<dbReference type="AlphaFoldDB" id="A0A845QLH2"/>
<reference evidence="1 2" key="1">
    <citation type="submission" date="2018-08" db="EMBL/GenBank/DDBJ databases">
        <title>Murine metabolic-syndrome-specific gut microbial biobank.</title>
        <authorList>
            <person name="Liu C."/>
        </authorList>
    </citation>
    <scope>NUCLEOTIDE SEQUENCE [LARGE SCALE GENOMIC DNA]</scope>
    <source>
        <strain evidence="1 2">28</strain>
    </source>
</reference>
<gene>
    <name evidence="1" type="ORF">D0435_07775</name>
</gene>
<name>A0A845QLH2_9FIRM</name>
<keyword evidence="2" id="KW-1185">Reference proteome</keyword>
<sequence length="293" mass="32732">MIEEYILQHLQEQAKLKSHLASYNGLPAVFFNTAPSELDPAWDEEKHFGQLILHLAMQDDPQRQAKSRLTVEVLSEKNSQTEYALIDAVRESLDGWFFAEAKKVISAQWMSMESIEGKTIVTFQVTEYQDQTLFAENPAALLSEWSKEHLPEILGTPCYLLGRNDVTLQRAFKPSEEKPAIYWRLCKTGKCETFKGGSGTLWRSGIICGHIIVPGNSARADAIAILLEHALLRESRIEGSGSFILIGESQGLDLTQSPAQTGQLTVEAIYPITADKPACEKLQHVSVAMKERE</sequence>
<evidence type="ECO:0000313" key="2">
    <source>
        <dbReference type="Proteomes" id="UP000446866"/>
    </source>
</evidence>
<dbReference type="Proteomes" id="UP000446866">
    <property type="component" value="Unassembled WGS sequence"/>
</dbReference>
<accession>A0A845QLH2</accession>
<dbReference type="EMBL" id="QXWK01000013">
    <property type="protein sequence ID" value="NBH61547.1"/>
    <property type="molecule type" value="Genomic_DNA"/>
</dbReference>
<protein>
    <submittedName>
        <fullName evidence="1">Uncharacterized protein</fullName>
    </submittedName>
</protein>
<comment type="caution">
    <text evidence="1">The sequence shown here is derived from an EMBL/GenBank/DDBJ whole genome shotgun (WGS) entry which is preliminary data.</text>
</comment>
<proteinExistence type="predicted"/>
<organism evidence="1 2">
    <name type="scientific">Anaerotruncus colihominis</name>
    <dbReference type="NCBI Taxonomy" id="169435"/>
    <lineage>
        <taxon>Bacteria</taxon>
        <taxon>Bacillati</taxon>
        <taxon>Bacillota</taxon>
        <taxon>Clostridia</taxon>
        <taxon>Eubacteriales</taxon>
        <taxon>Oscillospiraceae</taxon>
        <taxon>Anaerotruncus</taxon>
    </lineage>
</organism>
<dbReference type="RefSeq" id="WP_160201831.1">
    <property type="nucleotide sequence ID" value="NZ_QXWK01000013.1"/>
</dbReference>